<dbReference type="AlphaFoldDB" id="A0A8J5KS78"/>
<dbReference type="GO" id="GO:0009739">
    <property type="term" value="P:response to gibberellin"/>
    <property type="evidence" value="ECO:0007669"/>
    <property type="project" value="InterPro"/>
</dbReference>
<dbReference type="PANTHER" id="PTHR46547">
    <property type="entry name" value="ZINC FINGER PROTEIN GIS"/>
    <property type="match status" value="1"/>
</dbReference>
<dbReference type="GO" id="GO:0010090">
    <property type="term" value="P:trichome morphogenesis"/>
    <property type="evidence" value="ECO:0007669"/>
    <property type="project" value="InterPro"/>
</dbReference>
<evidence type="ECO:0000313" key="4">
    <source>
        <dbReference type="EMBL" id="KAG6498098.1"/>
    </source>
</evidence>
<comment type="caution">
    <text evidence="4">The sequence shown here is derived from an EMBL/GenBank/DDBJ whole genome shotgun (WGS) entry which is preliminary data.</text>
</comment>
<dbReference type="EMBL" id="JACMSC010000012">
    <property type="protein sequence ID" value="KAG6498098.1"/>
    <property type="molecule type" value="Genomic_DNA"/>
</dbReference>
<feature type="compositionally biased region" description="Pro residues" evidence="2">
    <location>
        <begin position="147"/>
        <end position="157"/>
    </location>
</feature>
<feature type="domain" description="C2H2-type" evidence="3">
    <location>
        <begin position="64"/>
        <end position="91"/>
    </location>
</feature>
<keyword evidence="1" id="KW-0862">Zinc</keyword>
<dbReference type="GO" id="GO:0008270">
    <property type="term" value="F:zinc ion binding"/>
    <property type="evidence" value="ECO:0007669"/>
    <property type="project" value="UniProtKB-KW"/>
</dbReference>
<keyword evidence="1" id="KW-0863">Zinc-finger</keyword>
<keyword evidence="5" id="KW-1185">Reference proteome</keyword>
<evidence type="ECO:0000256" key="1">
    <source>
        <dbReference type="PROSITE-ProRule" id="PRU00042"/>
    </source>
</evidence>
<proteinExistence type="predicted"/>
<dbReference type="OrthoDB" id="9442240at2759"/>
<sequence>MADRELPPPPIDFIKAATVDSFCELPFLCASAPEHDNSTSPAAGAVRLFGIDVHSGGEENARRFGCHYCGRMFPTSQALGGHQNAHKRERQHGKITHLHSAAMAVAAAEHHLRRHPAAAFSPATHLNYPPARSHLGTSARFQYHHPSPSPSRHPSPPWTDGSRIPHRTSATTAAALPGKWKVPTLQPLFRPAEGGANGRAGSSSSSLASPSVFDSSNSKNNLSLDLHL</sequence>
<evidence type="ECO:0000313" key="5">
    <source>
        <dbReference type="Proteomes" id="UP000734854"/>
    </source>
</evidence>
<evidence type="ECO:0000259" key="3">
    <source>
        <dbReference type="PROSITE" id="PS50157"/>
    </source>
</evidence>
<dbReference type="Pfam" id="PF13912">
    <property type="entry name" value="zf-C2H2_6"/>
    <property type="match status" value="1"/>
</dbReference>
<feature type="compositionally biased region" description="Low complexity" evidence="2">
    <location>
        <begin position="199"/>
        <end position="228"/>
    </location>
</feature>
<accession>A0A8J5KS78</accession>
<protein>
    <recommendedName>
        <fullName evidence="3">C2H2-type domain-containing protein</fullName>
    </recommendedName>
</protein>
<dbReference type="PANTHER" id="PTHR46547:SF7">
    <property type="entry name" value="ZINC FINGER PROTEIN GIS"/>
    <property type="match status" value="1"/>
</dbReference>
<keyword evidence="1" id="KW-0479">Metal-binding</keyword>
<feature type="region of interest" description="Disordered" evidence="2">
    <location>
        <begin position="188"/>
        <end position="228"/>
    </location>
</feature>
<feature type="region of interest" description="Disordered" evidence="2">
    <location>
        <begin position="140"/>
        <end position="165"/>
    </location>
</feature>
<dbReference type="PROSITE" id="PS00028">
    <property type="entry name" value="ZINC_FINGER_C2H2_1"/>
    <property type="match status" value="1"/>
</dbReference>
<dbReference type="Proteomes" id="UP000734854">
    <property type="component" value="Unassembled WGS sequence"/>
</dbReference>
<dbReference type="InterPro" id="IPR044291">
    <property type="entry name" value="GIS/GIS2/ZFP8"/>
</dbReference>
<gene>
    <name evidence="4" type="ORF">ZIOFF_046007</name>
</gene>
<organism evidence="4 5">
    <name type="scientific">Zingiber officinale</name>
    <name type="common">Ginger</name>
    <name type="synonym">Amomum zingiber</name>
    <dbReference type="NCBI Taxonomy" id="94328"/>
    <lineage>
        <taxon>Eukaryota</taxon>
        <taxon>Viridiplantae</taxon>
        <taxon>Streptophyta</taxon>
        <taxon>Embryophyta</taxon>
        <taxon>Tracheophyta</taxon>
        <taxon>Spermatophyta</taxon>
        <taxon>Magnoliopsida</taxon>
        <taxon>Liliopsida</taxon>
        <taxon>Zingiberales</taxon>
        <taxon>Zingiberaceae</taxon>
        <taxon>Zingiber</taxon>
    </lineage>
</organism>
<dbReference type="InterPro" id="IPR013087">
    <property type="entry name" value="Znf_C2H2_type"/>
</dbReference>
<dbReference type="PROSITE" id="PS50157">
    <property type="entry name" value="ZINC_FINGER_C2H2_2"/>
    <property type="match status" value="1"/>
</dbReference>
<evidence type="ECO:0000256" key="2">
    <source>
        <dbReference type="SAM" id="MobiDB-lite"/>
    </source>
</evidence>
<name>A0A8J5KS78_ZINOF</name>
<dbReference type="GO" id="GO:0003700">
    <property type="term" value="F:DNA-binding transcription factor activity"/>
    <property type="evidence" value="ECO:0007669"/>
    <property type="project" value="InterPro"/>
</dbReference>
<reference evidence="4 5" key="1">
    <citation type="submission" date="2020-08" db="EMBL/GenBank/DDBJ databases">
        <title>Plant Genome Project.</title>
        <authorList>
            <person name="Zhang R.-G."/>
        </authorList>
    </citation>
    <scope>NUCLEOTIDE SEQUENCE [LARGE SCALE GENOMIC DNA]</scope>
    <source>
        <tissue evidence="4">Rhizome</tissue>
    </source>
</reference>